<dbReference type="Gene3D" id="3.40.50.2000">
    <property type="entry name" value="Glycogen Phosphorylase B"/>
    <property type="match status" value="1"/>
</dbReference>
<reference evidence="2 3" key="1">
    <citation type="journal article" date="2018" name="Front. Plant Sci.">
        <title>Red Clover (Trifolium pratense) and Zigzag Clover (T. medium) - A Picture of Genomic Similarities and Differences.</title>
        <authorList>
            <person name="Dluhosova J."/>
            <person name="Istvanek J."/>
            <person name="Nedelnik J."/>
            <person name="Repkova J."/>
        </authorList>
    </citation>
    <scope>NUCLEOTIDE SEQUENCE [LARGE SCALE GENOMIC DNA]</scope>
    <source>
        <strain evidence="3">cv. 10/8</strain>
        <tissue evidence="2">Leaf</tissue>
    </source>
</reference>
<feature type="compositionally biased region" description="Basic and acidic residues" evidence="1">
    <location>
        <begin position="68"/>
        <end position="81"/>
    </location>
</feature>
<evidence type="ECO:0000313" key="3">
    <source>
        <dbReference type="Proteomes" id="UP000265520"/>
    </source>
</evidence>
<feature type="region of interest" description="Disordered" evidence="1">
    <location>
        <begin position="62"/>
        <end position="81"/>
    </location>
</feature>
<dbReference type="EMBL" id="LXQA010763852">
    <property type="protein sequence ID" value="MCI69830.1"/>
    <property type="molecule type" value="Genomic_DNA"/>
</dbReference>
<feature type="non-terminal residue" evidence="2">
    <location>
        <position position="1"/>
    </location>
</feature>
<dbReference type="PANTHER" id="PTHR48045">
    <property type="entry name" value="UDP-GLYCOSYLTRANSFERASE 72B1"/>
    <property type="match status" value="1"/>
</dbReference>
<evidence type="ECO:0000256" key="1">
    <source>
        <dbReference type="SAM" id="MobiDB-lite"/>
    </source>
</evidence>
<dbReference type="AlphaFoldDB" id="A0A392UBN1"/>
<keyword evidence="2" id="KW-0808">Transferase</keyword>
<name>A0A392UBN1_9FABA</name>
<feature type="non-terminal residue" evidence="2">
    <location>
        <position position="81"/>
    </location>
</feature>
<dbReference type="SUPFAM" id="SSF53756">
    <property type="entry name" value="UDP-Glycosyltransferase/glycogen phosphorylase"/>
    <property type="match status" value="1"/>
</dbReference>
<dbReference type="Proteomes" id="UP000265520">
    <property type="component" value="Unassembled WGS sequence"/>
</dbReference>
<proteinExistence type="predicted"/>
<evidence type="ECO:0000313" key="2">
    <source>
        <dbReference type="EMBL" id="MCI69830.1"/>
    </source>
</evidence>
<dbReference type="PANTHER" id="PTHR48045:SF34">
    <property type="entry name" value="ISOFLAVONE 7-O-GLUCOSYLTRANSFERASE 1-LIKE"/>
    <property type="match status" value="1"/>
</dbReference>
<sequence length="81" mass="8626">EAVVAGVGILGWPMEADQFVNARLLVEDMGIAVRVCEGEDSVPDPDELGRVISGIMSEDSPQKRRAKLMKEEAVGAVSKDG</sequence>
<keyword evidence="3" id="KW-1185">Reference proteome</keyword>
<organism evidence="2 3">
    <name type="scientific">Trifolium medium</name>
    <dbReference type="NCBI Taxonomy" id="97028"/>
    <lineage>
        <taxon>Eukaryota</taxon>
        <taxon>Viridiplantae</taxon>
        <taxon>Streptophyta</taxon>
        <taxon>Embryophyta</taxon>
        <taxon>Tracheophyta</taxon>
        <taxon>Spermatophyta</taxon>
        <taxon>Magnoliopsida</taxon>
        <taxon>eudicotyledons</taxon>
        <taxon>Gunneridae</taxon>
        <taxon>Pentapetalae</taxon>
        <taxon>rosids</taxon>
        <taxon>fabids</taxon>
        <taxon>Fabales</taxon>
        <taxon>Fabaceae</taxon>
        <taxon>Papilionoideae</taxon>
        <taxon>50 kb inversion clade</taxon>
        <taxon>NPAAA clade</taxon>
        <taxon>Hologalegina</taxon>
        <taxon>IRL clade</taxon>
        <taxon>Trifolieae</taxon>
        <taxon>Trifolium</taxon>
    </lineage>
</organism>
<protein>
    <submittedName>
        <fullName evidence="2">UDP-glycosyltransferase 89A2-like</fullName>
    </submittedName>
</protein>
<comment type="caution">
    <text evidence="2">The sequence shown here is derived from an EMBL/GenBank/DDBJ whole genome shotgun (WGS) entry which is preliminary data.</text>
</comment>
<dbReference type="GO" id="GO:0016740">
    <property type="term" value="F:transferase activity"/>
    <property type="evidence" value="ECO:0007669"/>
    <property type="project" value="UniProtKB-KW"/>
</dbReference>
<accession>A0A392UBN1</accession>